<accession>A0ABU9KF87</accession>
<reference evidence="2 3" key="1">
    <citation type="submission" date="2024-04" db="EMBL/GenBank/DDBJ databases">
        <title>Bacillus oryzaecorticis sp. nov., a moderately halophilic bacterium isolated from rice husks.</title>
        <authorList>
            <person name="Zhu H.-S."/>
        </authorList>
    </citation>
    <scope>NUCLEOTIDE SEQUENCE [LARGE SCALE GENOMIC DNA]</scope>
    <source>
        <strain evidence="2 3">ZC255</strain>
    </source>
</reference>
<protein>
    <submittedName>
        <fullName evidence="2">Uncharacterized protein</fullName>
    </submittedName>
</protein>
<feature type="transmembrane region" description="Helical" evidence="1">
    <location>
        <begin position="7"/>
        <end position="26"/>
    </location>
</feature>
<evidence type="ECO:0000256" key="1">
    <source>
        <dbReference type="SAM" id="Phobius"/>
    </source>
</evidence>
<dbReference type="RefSeq" id="WP_341985945.1">
    <property type="nucleotide sequence ID" value="NZ_JBBYAF010000053.1"/>
</dbReference>
<keyword evidence="3" id="KW-1185">Reference proteome</keyword>
<keyword evidence="1" id="KW-0472">Membrane</keyword>
<gene>
    <name evidence="2" type="ORF">AAEO50_19125</name>
</gene>
<proteinExistence type="predicted"/>
<name>A0ABU9KF87_9BACI</name>
<dbReference type="EMBL" id="JBBYAF010000053">
    <property type="protein sequence ID" value="MEL3974406.1"/>
    <property type="molecule type" value="Genomic_DNA"/>
</dbReference>
<sequence>MKVKKKAILMSTSILIAGALAIYWFYFSKPAPLPDEDQMMKEINELLPKAAAGEIQEVILVDDKHAVAPFKSKEGTYSVSNWIWKHHKWKLGTVRTAGEPKIWKIDPDDPSSYRIIWNINPAEDSIHTLSYFFMRDRYYSISGTKHRYDPSIQMKTEVLLQEHPYGVMKLPDDWTAVMEALDDGDSGEGSSFFNDFNIQPHVSFGWIPLDENGEGRLPERVVNGSGYQNGNVEEVHMRLLNLEEVE</sequence>
<keyword evidence="1" id="KW-1133">Transmembrane helix</keyword>
<evidence type="ECO:0000313" key="2">
    <source>
        <dbReference type="EMBL" id="MEL3974406.1"/>
    </source>
</evidence>
<evidence type="ECO:0000313" key="3">
    <source>
        <dbReference type="Proteomes" id="UP001389717"/>
    </source>
</evidence>
<organism evidence="2 3">
    <name type="scientific">Rossellomorea oryzaecorticis</name>
    <dbReference type="NCBI Taxonomy" id="1396505"/>
    <lineage>
        <taxon>Bacteria</taxon>
        <taxon>Bacillati</taxon>
        <taxon>Bacillota</taxon>
        <taxon>Bacilli</taxon>
        <taxon>Bacillales</taxon>
        <taxon>Bacillaceae</taxon>
        <taxon>Rossellomorea</taxon>
    </lineage>
</organism>
<comment type="caution">
    <text evidence="2">The sequence shown here is derived from an EMBL/GenBank/DDBJ whole genome shotgun (WGS) entry which is preliminary data.</text>
</comment>
<keyword evidence="1" id="KW-0812">Transmembrane</keyword>
<dbReference type="Proteomes" id="UP001389717">
    <property type="component" value="Unassembled WGS sequence"/>
</dbReference>